<evidence type="ECO:0000256" key="1">
    <source>
        <dbReference type="SAM" id="MobiDB-lite"/>
    </source>
</evidence>
<gene>
    <name evidence="2" type="ORF">Sradi_2449300</name>
</gene>
<feature type="compositionally biased region" description="Polar residues" evidence="1">
    <location>
        <begin position="122"/>
        <end position="136"/>
    </location>
</feature>
<dbReference type="AlphaFoldDB" id="A0AAW2SJI4"/>
<name>A0AAW2SJI4_SESRA</name>
<dbReference type="EMBL" id="JACGWJ010000010">
    <property type="protein sequence ID" value="KAL0392265.1"/>
    <property type="molecule type" value="Genomic_DNA"/>
</dbReference>
<evidence type="ECO:0000313" key="2">
    <source>
        <dbReference type="EMBL" id="KAL0392265.1"/>
    </source>
</evidence>
<protein>
    <submittedName>
        <fullName evidence="2">Uncharacterized protein</fullName>
    </submittedName>
</protein>
<feature type="compositionally biased region" description="Polar residues" evidence="1">
    <location>
        <begin position="36"/>
        <end position="55"/>
    </location>
</feature>
<comment type="caution">
    <text evidence="2">The sequence shown here is derived from an EMBL/GenBank/DDBJ whole genome shotgun (WGS) entry which is preliminary data.</text>
</comment>
<sequence length="144" mass="15471">MLDATSERPFSTAASVLETGSVYGADESKSPRGSPGRQTTYESPSQEYSGNQYTKGSDGDAEIHSFGANPGKTDSPRADNTLQKNDPFTFEDSVPGTPISRAGNSPRYSIDSRDPFVDSFSRYDSFSTRGRSSSPGRENLGLIP</sequence>
<feature type="region of interest" description="Disordered" evidence="1">
    <location>
        <begin position="1"/>
        <end position="144"/>
    </location>
</feature>
<reference evidence="2" key="1">
    <citation type="submission" date="2020-06" db="EMBL/GenBank/DDBJ databases">
        <authorList>
            <person name="Li T."/>
            <person name="Hu X."/>
            <person name="Zhang T."/>
            <person name="Song X."/>
            <person name="Zhang H."/>
            <person name="Dai N."/>
            <person name="Sheng W."/>
            <person name="Hou X."/>
            <person name="Wei L."/>
        </authorList>
    </citation>
    <scope>NUCLEOTIDE SEQUENCE</scope>
    <source>
        <strain evidence="2">G02</strain>
        <tissue evidence="2">Leaf</tissue>
    </source>
</reference>
<proteinExistence type="predicted"/>
<reference evidence="2" key="2">
    <citation type="journal article" date="2024" name="Plant">
        <title>Genomic evolution and insights into agronomic trait innovations of Sesamum species.</title>
        <authorList>
            <person name="Miao H."/>
            <person name="Wang L."/>
            <person name="Qu L."/>
            <person name="Liu H."/>
            <person name="Sun Y."/>
            <person name="Le M."/>
            <person name="Wang Q."/>
            <person name="Wei S."/>
            <person name="Zheng Y."/>
            <person name="Lin W."/>
            <person name="Duan Y."/>
            <person name="Cao H."/>
            <person name="Xiong S."/>
            <person name="Wang X."/>
            <person name="Wei L."/>
            <person name="Li C."/>
            <person name="Ma Q."/>
            <person name="Ju M."/>
            <person name="Zhao R."/>
            <person name="Li G."/>
            <person name="Mu C."/>
            <person name="Tian Q."/>
            <person name="Mei H."/>
            <person name="Zhang T."/>
            <person name="Gao T."/>
            <person name="Zhang H."/>
        </authorList>
    </citation>
    <scope>NUCLEOTIDE SEQUENCE</scope>
    <source>
        <strain evidence="2">G02</strain>
    </source>
</reference>
<accession>A0AAW2SJI4</accession>
<organism evidence="2">
    <name type="scientific">Sesamum radiatum</name>
    <name type="common">Black benniseed</name>
    <dbReference type="NCBI Taxonomy" id="300843"/>
    <lineage>
        <taxon>Eukaryota</taxon>
        <taxon>Viridiplantae</taxon>
        <taxon>Streptophyta</taxon>
        <taxon>Embryophyta</taxon>
        <taxon>Tracheophyta</taxon>
        <taxon>Spermatophyta</taxon>
        <taxon>Magnoliopsida</taxon>
        <taxon>eudicotyledons</taxon>
        <taxon>Gunneridae</taxon>
        <taxon>Pentapetalae</taxon>
        <taxon>asterids</taxon>
        <taxon>lamiids</taxon>
        <taxon>Lamiales</taxon>
        <taxon>Pedaliaceae</taxon>
        <taxon>Sesamum</taxon>
    </lineage>
</organism>